<evidence type="ECO:0000256" key="9">
    <source>
        <dbReference type="RuleBase" id="RU363093"/>
    </source>
</evidence>
<dbReference type="NCBIfam" id="TIGR04306">
    <property type="entry name" value="salvage_TenA"/>
    <property type="match status" value="1"/>
</dbReference>
<dbReference type="InterPro" id="IPR004305">
    <property type="entry name" value="Thiaminase-2/PQQC"/>
</dbReference>
<organism evidence="11 12">
    <name type="scientific">Lentilactobacillus hilgardii</name>
    <name type="common">Lactobacillus hilgardii</name>
    <dbReference type="NCBI Taxonomy" id="1588"/>
    <lineage>
        <taxon>Bacteria</taxon>
        <taxon>Bacillati</taxon>
        <taxon>Bacillota</taxon>
        <taxon>Bacilli</taxon>
        <taxon>Lactobacillales</taxon>
        <taxon>Lactobacillaceae</taxon>
        <taxon>Lentilactobacillus</taxon>
    </lineage>
</organism>
<comment type="similarity">
    <text evidence="3 9">Belongs to the TenA family.</text>
</comment>
<comment type="catalytic activity">
    <reaction evidence="8 9">
        <text>thiamine + H2O = 5-(2-hydroxyethyl)-4-methylthiazole + 4-amino-5-hydroxymethyl-2-methylpyrimidine + H(+)</text>
        <dbReference type="Rhea" id="RHEA:17509"/>
        <dbReference type="ChEBI" id="CHEBI:15377"/>
        <dbReference type="ChEBI" id="CHEBI:15378"/>
        <dbReference type="ChEBI" id="CHEBI:16892"/>
        <dbReference type="ChEBI" id="CHEBI:17957"/>
        <dbReference type="ChEBI" id="CHEBI:18385"/>
        <dbReference type="EC" id="3.5.99.2"/>
    </reaction>
</comment>
<dbReference type="InterPro" id="IPR016084">
    <property type="entry name" value="Haem_Oase-like_multi-hlx"/>
</dbReference>
<keyword evidence="9" id="KW-0378">Hydrolase</keyword>
<dbReference type="GO" id="GO:0009228">
    <property type="term" value="P:thiamine biosynthetic process"/>
    <property type="evidence" value="ECO:0007669"/>
    <property type="project" value="UniProtKB-KW"/>
</dbReference>
<reference evidence="11 12" key="1">
    <citation type="submission" date="2019-12" db="EMBL/GenBank/DDBJ databases">
        <title>Lactobacillus hilgardii FLUB.</title>
        <authorList>
            <person name="Gustaw K."/>
        </authorList>
    </citation>
    <scope>NUCLEOTIDE SEQUENCE [LARGE SCALE GENOMIC DNA]</scope>
    <source>
        <strain evidence="11 12">FLUB</strain>
    </source>
</reference>
<dbReference type="Proteomes" id="UP000465035">
    <property type="component" value="Chromosome"/>
</dbReference>
<dbReference type="UniPathway" id="UPA00060"/>
<dbReference type="GeneID" id="69057174"/>
<evidence type="ECO:0000256" key="6">
    <source>
        <dbReference type="ARBA" id="ARBA00013647"/>
    </source>
</evidence>
<evidence type="ECO:0000313" key="11">
    <source>
        <dbReference type="EMBL" id="QHB51122.1"/>
    </source>
</evidence>
<dbReference type="PANTHER" id="PTHR43198:SF2">
    <property type="entry name" value="SI:CH1073-67J19.1-RELATED"/>
    <property type="match status" value="1"/>
</dbReference>
<evidence type="ECO:0000256" key="3">
    <source>
        <dbReference type="ARBA" id="ARBA00010264"/>
    </source>
</evidence>
<evidence type="ECO:0000256" key="8">
    <source>
        <dbReference type="ARBA" id="ARBA00048337"/>
    </source>
</evidence>
<accession>A0A6P1E5R9</accession>
<evidence type="ECO:0000256" key="7">
    <source>
        <dbReference type="ARBA" id="ARBA00022977"/>
    </source>
</evidence>
<dbReference type="AlphaFoldDB" id="A0A6P1E5R9"/>
<comment type="catalytic activity">
    <reaction evidence="1 9">
        <text>4-amino-5-aminomethyl-2-methylpyrimidine + H2O = 4-amino-5-hydroxymethyl-2-methylpyrimidine + NH4(+)</text>
        <dbReference type="Rhea" id="RHEA:31799"/>
        <dbReference type="ChEBI" id="CHEBI:15377"/>
        <dbReference type="ChEBI" id="CHEBI:16892"/>
        <dbReference type="ChEBI" id="CHEBI:28938"/>
        <dbReference type="ChEBI" id="CHEBI:63416"/>
        <dbReference type="EC" id="3.5.99.2"/>
    </reaction>
</comment>
<evidence type="ECO:0000313" key="12">
    <source>
        <dbReference type="Proteomes" id="UP000465035"/>
    </source>
</evidence>
<dbReference type="GO" id="GO:0050334">
    <property type="term" value="F:thiaminase activity"/>
    <property type="evidence" value="ECO:0007669"/>
    <property type="project" value="UniProtKB-EC"/>
</dbReference>
<name>A0A6P1E5R9_LENHI</name>
<comment type="function">
    <text evidence="9">Catalyzes an amino-pyrimidine hydrolysis reaction at the C5' of the pyrimidine moiety of thiamine compounds, a reaction that is part of a thiamine salvage pathway.</text>
</comment>
<sequence length="222" mass="25548">MTTFTNQIHELAKPLWLRSAHHPFIKQLTSGDLPLSTFRYYLLQDRYYLSEFGKLHDKIADQLTDKTAIQFLRDGAEGLKNGEIAVRKGFFTQLNISKEEIALTPIAPTAYNYVNHMYAALYQGTPQRAIAALLPCYWLYNEIGQALIRQGSPVGLYQQWIETYDSDGYTDSVNKMIQLTNRAAEQVDDAERQEMTTAFIRSSAYELGYWGMSLRHENWDSL</sequence>
<evidence type="ECO:0000256" key="4">
    <source>
        <dbReference type="ARBA" id="ARBA00011881"/>
    </source>
</evidence>
<gene>
    <name evidence="11" type="primary">tenA</name>
    <name evidence="11" type="ORF">GQR93_02230</name>
</gene>
<dbReference type="PANTHER" id="PTHR43198">
    <property type="entry name" value="BIFUNCTIONAL TH2 PROTEIN"/>
    <property type="match status" value="1"/>
</dbReference>
<dbReference type="CDD" id="cd19364">
    <property type="entry name" value="TenA_C_BsTenA-like"/>
    <property type="match status" value="1"/>
</dbReference>
<dbReference type="GO" id="GO:0009229">
    <property type="term" value="P:thiamine diphosphate biosynthetic process"/>
    <property type="evidence" value="ECO:0007669"/>
    <property type="project" value="UniProtKB-UniPathway"/>
</dbReference>
<comment type="subunit">
    <text evidence="4">Homotetramer.</text>
</comment>
<evidence type="ECO:0000259" key="10">
    <source>
        <dbReference type="Pfam" id="PF03070"/>
    </source>
</evidence>
<protein>
    <recommendedName>
        <fullName evidence="6 9">Aminopyrimidine aminohydrolase</fullName>
        <ecNumber evidence="5 9">3.5.99.2</ecNumber>
    </recommendedName>
</protein>
<dbReference type="SUPFAM" id="SSF48613">
    <property type="entry name" value="Heme oxygenase-like"/>
    <property type="match status" value="1"/>
</dbReference>
<dbReference type="Pfam" id="PF03070">
    <property type="entry name" value="TENA_THI-4"/>
    <property type="match status" value="1"/>
</dbReference>
<feature type="domain" description="Thiaminase-2/PQQC" evidence="10">
    <location>
        <begin position="12"/>
        <end position="215"/>
    </location>
</feature>
<dbReference type="GO" id="GO:0005829">
    <property type="term" value="C:cytosol"/>
    <property type="evidence" value="ECO:0007669"/>
    <property type="project" value="TreeGrafter"/>
</dbReference>
<dbReference type="Gene3D" id="1.20.910.10">
    <property type="entry name" value="Heme oxygenase-like"/>
    <property type="match status" value="1"/>
</dbReference>
<evidence type="ECO:0000256" key="2">
    <source>
        <dbReference type="ARBA" id="ARBA00004948"/>
    </source>
</evidence>
<dbReference type="RefSeq" id="WP_003551901.1">
    <property type="nucleotide sequence ID" value="NZ_CABKOL010000106.1"/>
</dbReference>
<dbReference type="EC" id="3.5.99.2" evidence="5 9"/>
<comment type="pathway">
    <text evidence="2 9">Cofactor biosynthesis; thiamine diphosphate biosynthesis.</text>
</comment>
<dbReference type="EMBL" id="CP047121">
    <property type="protein sequence ID" value="QHB51122.1"/>
    <property type="molecule type" value="Genomic_DNA"/>
</dbReference>
<evidence type="ECO:0000256" key="5">
    <source>
        <dbReference type="ARBA" id="ARBA00012684"/>
    </source>
</evidence>
<dbReference type="InterPro" id="IPR050967">
    <property type="entry name" value="Thiamine_Salvage_TenA"/>
</dbReference>
<evidence type="ECO:0000256" key="1">
    <source>
        <dbReference type="ARBA" id="ARBA00001881"/>
    </source>
</evidence>
<keyword evidence="7 9" id="KW-0784">Thiamine biosynthesis</keyword>
<dbReference type="SMR" id="A0A6P1E5R9"/>
<proteinExistence type="inferred from homology"/>
<dbReference type="InterPro" id="IPR027574">
    <property type="entry name" value="Thiaminase_II"/>
</dbReference>